<dbReference type="Proteomes" id="UP001168528">
    <property type="component" value="Unassembled WGS sequence"/>
</dbReference>
<dbReference type="SUPFAM" id="SSF53474">
    <property type="entry name" value="alpha/beta-Hydrolases"/>
    <property type="match status" value="1"/>
</dbReference>
<sequence length="548" mass="59395">MTHKLSLLSLLLLLLPALVWSQSKTPSAASTTPIMAGKDIAVVQTNYGKVRGYIHNGTHTFKGIPYGKAERFMAPSKPDTWEGIRSSMTYGPVSPTDPTTTVYDEIEFPFQHNWGYTNENCLTLNVWTQKVNDGKKRPVMVWFHGGGFTGGSSVELPSYDGENLAKRGDVVMVTVNHRLNILGFLDLSAYGDKYKSSANAGLMDLVASLEWVKANIANFGGDPANVTIFGQSGGGGKVTSLMNAPSAKGLFHKAIVQSGSYITNFTEASLAKQVSAALLEELKLQPSQIDSLQNISYERLAAAGKKAMRKVQDDLKAQGKPVGGFGLSWGPVLDGSFLPYQPTEPAAIELSKNIPLLVGSTKTEFGPFNPAVRNLATMDAAKTDLQKRYGNNTDAYVAAVKKAYPETTAPTDYANIDINFRSLAIKQANEKSAVPGAAPVYMYLFTWASPVMDGMYKSIHCMELPFVFDNIARCEEMTGGGKEAHALAANMSIAWINFAKTGDPNHKGLPAWPKYTAQNGANMIFDTQCQVKSHHDQELLQVASGNKL</sequence>
<evidence type="ECO:0000313" key="6">
    <source>
        <dbReference type="Proteomes" id="UP001168528"/>
    </source>
</evidence>
<dbReference type="InterPro" id="IPR002018">
    <property type="entry name" value="CarbesteraseB"/>
</dbReference>
<dbReference type="InterPro" id="IPR019826">
    <property type="entry name" value="Carboxylesterase_B_AS"/>
</dbReference>
<dbReference type="InterPro" id="IPR050309">
    <property type="entry name" value="Type-B_Carboxylest/Lipase"/>
</dbReference>
<dbReference type="Pfam" id="PF00135">
    <property type="entry name" value="COesterase"/>
    <property type="match status" value="1"/>
</dbReference>
<feature type="signal peptide" evidence="3">
    <location>
        <begin position="1"/>
        <end position="21"/>
    </location>
</feature>
<protein>
    <recommendedName>
        <fullName evidence="3">Carboxylic ester hydrolase</fullName>
        <ecNumber evidence="3">3.1.1.-</ecNumber>
    </recommendedName>
</protein>
<dbReference type="RefSeq" id="WP_302036242.1">
    <property type="nucleotide sequence ID" value="NZ_JAUKPO010000001.1"/>
</dbReference>
<evidence type="ECO:0000256" key="2">
    <source>
        <dbReference type="ARBA" id="ARBA00022801"/>
    </source>
</evidence>
<reference evidence="5" key="1">
    <citation type="submission" date="2023-07" db="EMBL/GenBank/DDBJ databases">
        <title>The genome sequence of Rhodocytophaga aerolata KACC 12507.</title>
        <authorList>
            <person name="Zhang X."/>
        </authorList>
    </citation>
    <scope>NUCLEOTIDE SEQUENCE</scope>
    <source>
        <strain evidence="5">KACC 12507</strain>
    </source>
</reference>
<feature type="chain" id="PRO_5044958714" description="Carboxylic ester hydrolase" evidence="3">
    <location>
        <begin position="22"/>
        <end position="548"/>
    </location>
</feature>
<organism evidence="5 6">
    <name type="scientific">Rhodocytophaga aerolata</name>
    <dbReference type="NCBI Taxonomy" id="455078"/>
    <lineage>
        <taxon>Bacteria</taxon>
        <taxon>Pseudomonadati</taxon>
        <taxon>Bacteroidota</taxon>
        <taxon>Cytophagia</taxon>
        <taxon>Cytophagales</taxon>
        <taxon>Rhodocytophagaceae</taxon>
        <taxon>Rhodocytophaga</taxon>
    </lineage>
</organism>
<comment type="similarity">
    <text evidence="1 3">Belongs to the type-B carboxylesterase/lipase family.</text>
</comment>
<dbReference type="EC" id="3.1.1.-" evidence="3"/>
<name>A0ABT8R031_9BACT</name>
<accession>A0ABT8R031</accession>
<dbReference type="InterPro" id="IPR029058">
    <property type="entry name" value="AB_hydrolase_fold"/>
</dbReference>
<keyword evidence="6" id="KW-1185">Reference proteome</keyword>
<proteinExistence type="inferred from homology"/>
<evidence type="ECO:0000259" key="4">
    <source>
        <dbReference type="Pfam" id="PF00135"/>
    </source>
</evidence>
<dbReference type="PROSITE" id="PS00122">
    <property type="entry name" value="CARBOXYLESTERASE_B_1"/>
    <property type="match status" value="1"/>
</dbReference>
<keyword evidence="2 3" id="KW-0378">Hydrolase</keyword>
<dbReference type="PANTHER" id="PTHR11559">
    <property type="entry name" value="CARBOXYLESTERASE"/>
    <property type="match status" value="1"/>
</dbReference>
<feature type="domain" description="Carboxylesterase type B" evidence="4">
    <location>
        <begin position="41"/>
        <end position="538"/>
    </location>
</feature>
<dbReference type="Gene3D" id="3.40.50.1820">
    <property type="entry name" value="alpha/beta hydrolase"/>
    <property type="match status" value="1"/>
</dbReference>
<comment type="caution">
    <text evidence="5">The sequence shown here is derived from an EMBL/GenBank/DDBJ whole genome shotgun (WGS) entry which is preliminary data.</text>
</comment>
<evidence type="ECO:0000256" key="3">
    <source>
        <dbReference type="RuleBase" id="RU361235"/>
    </source>
</evidence>
<evidence type="ECO:0000256" key="1">
    <source>
        <dbReference type="ARBA" id="ARBA00005964"/>
    </source>
</evidence>
<evidence type="ECO:0000313" key="5">
    <source>
        <dbReference type="EMBL" id="MDO1445455.1"/>
    </source>
</evidence>
<gene>
    <name evidence="5" type="ORF">Q0590_04290</name>
</gene>
<dbReference type="EMBL" id="JAUKPO010000001">
    <property type="protein sequence ID" value="MDO1445455.1"/>
    <property type="molecule type" value="Genomic_DNA"/>
</dbReference>
<keyword evidence="3" id="KW-0732">Signal</keyword>